<gene>
    <name evidence="3" type="ORF">EYC84_005964</name>
</gene>
<dbReference type="EMBL" id="VICG01000003">
    <property type="protein sequence ID" value="KAA8574510.1"/>
    <property type="molecule type" value="Genomic_DNA"/>
</dbReference>
<evidence type="ECO:0000313" key="3">
    <source>
        <dbReference type="EMBL" id="KAA8574510.1"/>
    </source>
</evidence>
<protein>
    <submittedName>
        <fullName evidence="3">Uncharacterized protein</fullName>
    </submittedName>
</protein>
<feature type="transmembrane region" description="Helical" evidence="2">
    <location>
        <begin position="239"/>
        <end position="260"/>
    </location>
</feature>
<sequence>MRLRRYIYIRCMRIVDELFLFLCLFCFPYTNQRTLHHTHIEYTSFLYILVHLQVRISIILHVHISARTSYDTQNPTFKMHFSTALLPLALLVSYVAAQSSAAAAPAAATGSSSTTCQGQNVLEACLSSTTAIANACQSTDYTCLCTSWNAVLTCYNECPNDSGYAGALSNKQTYCNNASVYTSTSSSAISRDWSTSATAAATGTDSAAKSATTTGGSKTATATGSAASADKSSGAGDRVVGGVMGVLGGVGAVAAGLGMMRGEGYRVWRLV</sequence>
<feature type="region of interest" description="Disordered" evidence="1">
    <location>
        <begin position="207"/>
        <end position="234"/>
    </location>
</feature>
<evidence type="ECO:0000256" key="2">
    <source>
        <dbReference type="SAM" id="Phobius"/>
    </source>
</evidence>
<evidence type="ECO:0000256" key="1">
    <source>
        <dbReference type="SAM" id="MobiDB-lite"/>
    </source>
</evidence>
<feature type="transmembrane region" description="Helical" evidence="2">
    <location>
        <begin position="42"/>
        <end position="64"/>
    </location>
</feature>
<comment type="caution">
    <text evidence="3">The sequence shown here is derived from an EMBL/GenBank/DDBJ whole genome shotgun (WGS) entry which is preliminary data.</text>
</comment>
<reference evidence="3 4" key="1">
    <citation type="submission" date="2019-06" db="EMBL/GenBank/DDBJ databases">
        <title>Genome Sequence of the Brown Rot Fungal Pathogen Monilinia fructicola.</title>
        <authorList>
            <person name="De Miccolis Angelini R.M."/>
            <person name="Landi L."/>
            <person name="Abate D."/>
            <person name="Pollastro S."/>
            <person name="Romanazzi G."/>
            <person name="Faretra F."/>
        </authorList>
    </citation>
    <scope>NUCLEOTIDE SEQUENCE [LARGE SCALE GENOMIC DNA]</scope>
    <source>
        <strain evidence="3 4">Mfrc123</strain>
    </source>
</reference>
<proteinExistence type="predicted"/>
<organism evidence="3 4">
    <name type="scientific">Monilinia fructicola</name>
    <name type="common">Brown rot fungus</name>
    <name type="synonym">Ciboria fructicola</name>
    <dbReference type="NCBI Taxonomy" id="38448"/>
    <lineage>
        <taxon>Eukaryota</taxon>
        <taxon>Fungi</taxon>
        <taxon>Dikarya</taxon>
        <taxon>Ascomycota</taxon>
        <taxon>Pezizomycotina</taxon>
        <taxon>Leotiomycetes</taxon>
        <taxon>Helotiales</taxon>
        <taxon>Sclerotiniaceae</taxon>
        <taxon>Monilinia</taxon>
    </lineage>
</organism>
<dbReference type="AlphaFoldDB" id="A0A5M9K0S6"/>
<dbReference type="Proteomes" id="UP000322873">
    <property type="component" value="Unassembled WGS sequence"/>
</dbReference>
<dbReference type="VEuPathDB" id="FungiDB:MFRU_015g00610"/>
<keyword evidence="4" id="KW-1185">Reference proteome</keyword>
<accession>A0A5M9K0S6</accession>
<keyword evidence="2" id="KW-1133">Transmembrane helix</keyword>
<keyword evidence="2" id="KW-0472">Membrane</keyword>
<keyword evidence="2" id="KW-0812">Transmembrane</keyword>
<name>A0A5M9K0S6_MONFR</name>
<evidence type="ECO:0000313" key="4">
    <source>
        <dbReference type="Proteomes" id="UP000322873"/>
    </source>
</evidence>
<feature type="transmembrane region" description="Helical" evidence="2">
    <location>
        <begin position="76"/>
        <end position="97"/>
    </location>
</feature>